<dbReference type="RefSeq" id="WP_190966836.1">
    <property type="nucleotide sequence ID" value="NZ_JACJTB010000004.1"/>
</dbReference>
<name>A0ABR8FR43_9NOSO</name>
<reference evidence="1 2" key="1">
    <citation type="journal article" date="2020" name="ISME J.">
        <title>Comparative genomics reveals insights into cyanobacterial evolution and habitat adaptation.</title>
        <authorList>
            <person name="Chen M.Y."/>
            <person name="Teng W.K."/>
            <person name="Zhao L."/>
            <person name="Hu C.X."/>
            <person name="Zhou Y.K."/>
            <person name="Han B.P."/>
            <person name="Song L.R."/>
            <person name="Shu W.S."/>
        </authorList>
    </citation>
    <scope>NUCLEOTIDE SEQUENCE [LARGE SCALE GENOMIC DNA]</scope>
    <source>
        <strain evidence="1 2">FACHB-130</strain>
    </source>
</reference>
<evidence type="ECO:0000313" key="1">
    <source>
        <dbReference type="EMBL" id="MBD2593914.1"/>
    </source>
</evidence>
<evidence type="ECO:0000313" key="2">
    <source>
        <dbReference type="Proteomes" id="UP000603457"/>
    </source>
</evidence>
<sequence length="80" mass="9902">MAKSHNFLLNNCIILWHFINQPLFRRTTLFNPCKFWQIYHIHEELERIWNYDTIQFLEKCCNYDTIILLERCLAIENEPK</sequence>
<gene>
    <name evidence="1" type="ORF">H6G74_06170</name>
</gene>
<dbReference type="EMBL" id="JACJTB010000004">
    <property type="protein sequence ID" value="MBD2593914.1"/>
    <property type="molecule type" value="Genomic_DNA"/>
</dbReference>
<dbReference type="Proteomes" id="UP000603457">
    <property type="component" value="Unassembled WGS sequence"/>
</dbReference>
<proteinExistence type="predicted"/>
<accession>A0ABR8FR43</accession>
<keyword evidence="2" id="KW-1185">Reference proteome</keyword>
<comment type="caution">
    <text evidence="1">The sequence shown here is derived from an EMBL/GenBank/DDBJ whole genome shotgun (WGS) entry which is preliminary data.</text>
</comment>
<protein>
    <submittedName>
        <fullName evidence="1">Uncharacterized protein</fullName>
    </submittedName>
</protein>
<organism evidence="1 2">
    <name type="scientific">Nostoc spongiaeforme FACHB-130</name>
    <dbReference type="NCBI Taxonomy" id="1357510"/>
    <lineage>
        <taxon>Bacteria</taxon>
        <taxon>Bacillati</taxon>
        <taxon>Cyanobacteriota</taxon>
        <taxon>Cyanophyceae</taxon>
        <taxon>Nostocales</taxon>
        <taxon>Nostocaceae</taxon>
        <taxon>Nostoc</taxon>
    </lineage>
</organism>